<dbReference type="PANTHER" id="PTHR43725:SF3">
    <property type="entry name" value="UDP-GLUCOSE 4-EPIMERASE (EUROFUNG)"/>
    <property type="match status" value="1"/>
</dbReference>
<reference evidence="3 4" key="1">
    <citation type="journal article" date="2007" name="Science">
        <title>The Fusarium graminearum genome reveals a link between localized polymorphism and pathogen specialization.</title>
        <authorList>
            <person name="Cuomo C.A."/>
            <person name="Gueldener U."/>
            <person name="Xu J.-R."/>
            <person name="Trail F."/>
            <person name="Turgeon B.G."/>
            <person name="Di Pietro A."/>
            <person name="Walton J.D."/>
            <person name="Ma L.-J."/>
            <person name="Baker S.E."/>
            <person name="Rep M."/>
            <person name="Adam G."/>
            <person name="Antoniw J."/>
            <person name="Baldwin T."/>
            <person name="Calvo S.E."/>
            <person name="Chang Y.-L."/>
            <person name="DeCaprio D."/>
            <person name="Gale L.R."/>
            <person name="Gnerre S."/>
            <person name="Goswami R.S."/>
            <person name="Hammond-Kosack K."/>
            <person name="Harris L.J."/>
            <person name="Hilburn K."/>
            <person name="Kennell J.C."/>
            <person name="Kroken S."/>
            <person name="Magnuson J.K."/>
            <person name="Mannhaupt G."/>
            <person name="Mauceli E.W."/>
            <person name="Mewes H.-W."/>
            <person name="Mitterbauer R."/>
            <person name="Muehlbauer G."/>
            <person name="Muensterkoetter M."/>
            <person name="Nelson D."/>
            <person name="O'Donnell K."/>
            <person name="Ouellet T."/>
            <person name="Qi W."/>
            <person name="Quesneville H."/>
            <person name="Roncero M.I.G."/>
            <person name="Seong K.-Y."/>
            <person name="Tetko I.V."/>
            <person name="Urban M."/>
            <person name="Waalwijk C."/>
            <person name="Ward T.J."/>
            <person name="Yao J."/>
            <person name="Birren B.W."/>
            <person name="Kistler H.C."/>
        </authorList>
    </citation>
    <scope>NUCLEOTIDE SEQUENCE [LARGE SCALE GENOMIC DNA]</scope>
    <source>
        <strain evidence="4">ATCC MYA-4620 / CBS 123657 / FGSC 9075 / NRRL 31084 / PH-1</strain>
        <strain evidence="3">PH-1 / ATCC MYA-4620 / FGSC 9075 / NRRL 31084</strain>
    </source>
</reference>
<feature type="domain" description="NAD-dependent epimerase/dehydratase" evidence="1">
    <location>
        <begin position="50"/>
        <end position="317"/>
    </location>
</feature>
<protein>
    <submittedName>
        <fullName evidence="2">Chromosome 2, complete genome</fullName>
    </submittedName>
</protein>
<evidence type="ECO:0000259" key="1">
    <source>
        <dbReference type="Pfam" id="PF01370"/>
    </source>
</evidence>
<dbReference type="GO" id="GO:0005996">
    <property type="term" value="P:monosaccharide metabolic process"/>
    <property type="evidence" value="ECO:0007669"/>
    <property type="project" value="TreeGrafter"/>
</dbReference>
<dbReference type="STRING" id="229533.A0A098DCP3"/>
<dbReference type="eggNOG" id="KOG1371">
    <property type="taxonomic scope" value="Eukaryota"/>
</dbReference>
<dbReference type="SUPFAM" id="SSF51735">
    <property type="entry name" value="NAD(P)-binding Rossmann-fold domains"/>
    <property type="match status" value="1"/>
</dbReference>
<dbReference type="PANTHER" id="PTHR43725">
    <property type="entry name" value="UDP-GLUCOSE 4-EPIMERASE"/>
    <property type="match status" value="1"/>
</dbReference>
<dbReference type="AlphaFoldDB" id="A0A098DCP3"/>
<dbReference type="EMBL" id="HG970333">
    <property type="protein sequence ID" value="CEF76215.1"/>
    <property type="molecule type" value="Genomic_DNA"/>
</dbReference>
<gene>
    <name evidence="2" type="ORF">FGRAMPH1_01T08825</name>
</gene>
<reference evidence="3 4" key="2">
    <citation type="journal article" date="2010" name="Nature">
        <title>Comparative genomics reveals mobile pathogenicity chromosomes in Fusarium.</title>
        <authorList>
            <person name="Ma L.J."/>
            <person name="van der Does H.C."/>
            <person name="Borkovich K.A."/>
            <person name="Coleman J.J."/>
            <person name="Daboussi M.J."/>
            <person name="Di Pietro A."/>
            <person name="Dufresne M."/>
            <person name="Freitag M."/>
            <person name="Grabherr M."/>
            <person name="Henrissat B."/>
            <person name="Houterman P.M."/>
            <person name="Kang S."/>
            <person name="Shim W.B."/>
            <person name="Woloshuk C."/>
            <person name="Xie X."/>
            <person name="Xu J.R."/>
            <person name="Antoniw J."/>
            <person name="Baker S.E."/>
            <person name="Bluhm B.H."/>
            <person name="Breakspear A."/>
            <person name="Brown D.W."/>
            <person name="Butchko R.A."/>
            <person name="Chapman S."/>
            <person name="Coulson R."/>
            <person name="Coutinho P.M."/>
            <person name="Danchin E.G."/>
            <person name="Diener A."/>
            <person name="Gale L.R."/>
            <person name="Gardiner D.M."/>
            <person name="Goff S."/>
            <person name="Hammond-Kosack K.E."/>
            <person name="Hilburn K."/>
            <person name="Hua-Van A."/>
            <person name="Jonkers W."/>
            <person name="Kazan K."/>
            <person name="Kodira C.D."/>
            <person name="Koehrsen M."/>
            <person name="Kumar L."/>
            <person name="Lee Y.H."/>
            <person name="Li L."/>
            <person name="Manners J.M."/>
            <person name="Miranda-Saavedra D."/>
            <person name="Mukherjee M."/>
            <person name="Park G."/>
            <person name="Park J."/>
            <person name="Park S.Y."/>
            <person name="Proctor R.H."/>
            <person name="Regev A."/>
            <person name="Ruiz-Roldan M.C."/>
            <person name="Sain D."/>
            <person name="Sakthikumar S."/>
            <person name="Sykes S."/>
            <person name="Schwartz D.C."/>
            <person name="Turgeon B.G."/>
            <person name="Wapinski I."/>
            <person name="Yoder O."/>
            <person name="Young S."/>
            <person name="Zeng Q."/>
            <person name="Zhou S."/>
            <person name="Galagan J."/>
            <person name="Cuomo C.A."/>
            <person name="Kistler H.C."/>
            <person name="Rep M."/>
        </authorList>
    </citation>
    <scope>GENOME REANNOTATION</scope>
    <source>
        <strain evidence="4">ATCC MYA-4620 / CBS 123657 / FGSC 9075 / NRRL 31084 / PH-1</strain>
        <strain evidence="3">PH-1 / ATCC MYA-4620 / FGSC 9075 / NRRL 31084</strain>
    </source>
</reference>
<sequence>MSRLSSSRSSSTLSLNLSFSSSIITPDSDSEIIGSVGNHISPLNSSDSFILVTGGLGFIGSHTSLELLKAGYNVIIVDDLRLKLPTLHFHKLDYRSKAMRFLLESYSTLIPTFSENSGEFIKIQSKISGVIHFAAFKSVSESIEKPVQYYRNNVCGLIDFIELLGKHNIHKFVFSSLATVYRSKAVKGKHLREEEVVYHETLYLDEFNNETLAELSVSELTSPYRCSKYFCEAVLADIAYTDPSWHIIALRYFNPIGCDPSGPLGEDPKGIPTNLFPVIAQVLTAIRDFIHVTDLARGHVAALSSDIESPFRTFNLGTGNGTTVAEAVKSLEGASLKNIAVNLVPRRIGDVGFCVAANDRAKKELGWTAKETIQQFAKDLWNYINQPETALSFSWRGDLSYGLC</sequence>
<dbReference type="InterPro" id="IPR001509">
    <property type="entry name" value="Epimerase_deHydtase"/>
</dbReference>
<evidence type="ECO:0000313" key="4">
    <source>
        <dbReference type="Proteomes" id="UP000070720"/>
    </source>
</evidence>
<evidence type="ECO:0000313" key="3">
    <source>
        <dbReference type="EnsemblFungi" id="CEF76215"/>
    </source>
</evidence>
<dbReference type="GO" id="GO:0003978">
    <property type="term" value="F:UDP-glucose 4-epimerase activity"/>
    <property type="evidence" value="ECO:0007669"/>
    <property type="project" value="TreeGrafter"/>
</dbReference>
<dbReference type="InParanoid" id="A0A098DCP3"/>
<dbReference type="FunCoup" id="A0A098DCP3">
    <property type="interactions" value="496"/>
</dbReference>
<name>A0A098DCP3_GIBZE</name>
<dbReference type="Pfam" id="PF01370">
    <property type="entry name" value="Epimerase"/>
    <property type="match status" value="1"/>
</dbReference>
<dbReference type="InterPro" id="IPR036291">
    <property type="entry name" value="NAD(P)-bd_dom_sf"/>
</dbReference>
<organism evidence="2 4">
    <name type="scientific">Gibberella zeae (strain ATCC MYA-4620 / CBS 123657 / FGSC 9075 / NRRL 31084 / PH-1)</name>
    <name type="common">Wheat head blight fungus</name>
    <name type="synonym">Fusarium graminearum</name>
    <dbReference type="NCBI Taxonomy" id="229533"/>
    <lineage>
        <taxon>Eukaryota</taxon>
        <taxon>Fungi</taxon>
        <taxon>Dikarya</taxon>
        <taxon>Ascomycota</taxon>
        <taxon>Pezizomycotina</taxon>
        <taxon>Sordariomycetes</taxon>
        <taxon>Hypocreomycetidae</taxon>
        <taxon>Hypocreales</taxon>
        <taxon>Nectriaceae</taxon>
        <taxon>Fusarium</taxon>
    </lineage>
</organism>
<dbReference type="Gene3D" id="3.40.50.720">
    <property type="entry name" value="NAD(P)-binding Rossmann-like Domain"/>
    <property type="match status" value="1"/>
</dbReference>
<dbReference type="Gene3D" id="3.90.25.10">
    <property type="entry name" value="UDP-galactose 4-epimerase, domain 1"/>
    <property type="match status" value="1"/>
</dbReference>
<reference evidence="2 4" key="3">
    <citation type="journal article" date="2015" name="BMC Genomics">
        <title>The completed genome sequence of the pathogenic ascomycete fungus Fusarium graminearum.</title>
        <authorList>
            <person name="King R."/>
            <person name="Urban M."/>
            <person name="Hammond-Kosack M.C."/>
            <person name="Hassani-Pak K."/>
            <person name="Hammond-Kosack K.E."/>
        </authorList>
    </citation>
    <scope>NUCLEOTIDE SEQUENCE [LARGE SCALE GENOMIC DNA]</scope>
    <source>
        <strain evidence="4">ATCC MYA-4620 / CBS 123657 / FGSC 9075 / NRRL 31084 / PH-1</strain>
        <strain evidence="2">PH-1</strain>
    </source>
</reference>
<dbReference type="VEuPathDB" id="FungiDB:FGRAMPH1_01G08825"/>
<keyword evidence="4" id="KW-1185">Reference proteome</keyword>
<accession>A0A0E0RY90</accession>
<dbReference type="Proteomes" id="UP000070720">
    <property type="component" value="Chromosome 2"/>
</dbReference>
<dbReference type="EnsemblFungi" id="CEF76215">
    <property type="protein sequence ID" value="CEF76215"/>
    <property type="gene ID" value="FGRRES_17128_A"/>
</dbReference>
<proteinExistence type="predicted"/>
<dbReference type="GO" id="GO:0005829">
    <property type="term" value="C:cytosol"/>
    <property type="evidence" value="ECO:0007669"/>
    <property type="project" value="TreeGrafter"/>
</dbReference>
<accession>A0A098DCP3</accession>
<evidence type="ECO:0000313" key="2">
    <source>
        <dbReference type="EMBL" id="CEF76215.1"/>
    </source>
</evidence>
<reference evidence="3" key="4">
    <citation type="submission" date="2017-01" db="UniProtKB">
        <authorList>
            <consortium name="EnsemblFungi"/>
        </authorList>
    </citation>
    <scope>IDENTIFICATION</scope>
    <source>
        <strain evidence="3">PH-1 / ATCC MYA-4620 / FGSC 9075 / NRRL 31084</strain>
    </source>
</reference>